<comment type="similarity">
    <text evidence="5">Belongs to the TIM14 family.</text>
</comment>
<dbReference type="EMBL" id="FXBL01000004">
    <property type="protein sequence ID" value="SMH45561.1"/>
    <property type="molecule type" value="Genomic_DNA"/>
</dbReference>
<proteinExistence type="inferred from homology"/>
<dbReference type="GO" id="GO:0016020">
    <property type="term" value="C:membrane"/>
    <property type="evidence" value="ECO:0007669"/>
    <property type="project" value="UniProtKB-SubCell"/>
</dbReference>
<evidence type="ECO:0000256" key="5">
    <source>
        <dbReference type="ARBA" id="ARBA00038105"/>
    </source>
</evidence>
<comment type="subcellular location">
    <subcellularLocation>
        <location evidence="1">Membrane</location>
        <topology evidence="1">Single-pass membrane protein</topology>
    </subcellularLocation>
</comment>
<dbReference type="RefSeq" id="WP_085465092.1">
    <property type="nucleotide sequence ID" value="NZ_FXBL01000004.1"/>
</dbReference>
<dbReference type="CDD" id="cd06257">
    <property type="entry name" value="DnaJ"/>
    <property type="match status" value="1"/>
</dbReference>
<evidence type="ECO:0000256" key="2">
    <source>
        <dbReference type="ARBA" id="ARBA00022692"/>
    </source>
</evidence>
<name>A0A1X7P5S1_9HYPH</name>
<dbReference type="Proteomes" id="UP000193083">
    <property type="component" value="Unassembled WGS sequence"/>
</dbReference>
<accession>A0A1X7P5S1</accession>
<reference evidence="7 8" key="1">
    <citation type="submission" date="2017-04" db="EMBL/GenBank/DDBJ databases">
        <authorList>
            <person name="Afonso C.L."/>
            <person name="Miller P.J."/>
            <person name="Scott M.A."/>
            <person name="Spackman E."/>
            <person name="Goraichik I."/>
            <person name="Dimitrov K.M."/>
            <person name="Suarez D.L."/>
            <person name="Swayne D.E."/>
        </authorList>
    </citation>
    <scope>NUCLEOTIDE SEQUENCE [LARGE SCALE GENOMIC DNA]</scope>
    <source>
        <strain evidence="7 8">B5P</strain>
    </source>
</reference>
<dbReference type="InterPro" id="IPR036869">
    <property type="entry name" value="J_dom_sf"/>
</dbReference>
<keyword evidence="3 6" id="KW-1133">Transmembrane helix</keyword>
<evidence type="ECO:0000313" key="7">
    <source>
        <dbReference type="EMBL" id="SMH45561.1"/>
    </source>
</evidence>
<dbReference type="PANTHER" id="PTHR12763">
    <property type="match status" value="1"/>
</dbReference>
<feature type="transmembrane region" description="Helical" evidence="6">
    <location>
        <begin position="40"/>
        <end position="72"/>
    </location>
</feature>
<evidence type="ECO:0000256" key="3">
    <source>
        <dbReference type="ARBA" id="ARBA00022989"/>
    </source>
</evidence>
<dbReference type="InterPro" id="IPR001623">
    <property type="entry name" value="DnaJ_domain"/>
</dbReference>
<evidence type="ECO:0000256" key="1">
    <source>
        <dbReference type="ARBA" id="ARBA00004167"/>
    </source>
</evidence>
<evidence type="ECO:0000256" key="6">
    <source>
        <dbReference type="SAM" id="Phobius"/>
    </source>
</evidence>
<dbReference type="SUPFAM" id="SSF46565">
    <property type="entry name" value="Chaperone J-domain"/>
    <property type="match status" value="1"/>
</dbReference>
<dbReference type="PANTHER" id="PTHR12763:SF28">
    <property type="entry name" value="GEO10507P1-RELATED"/>
    <property type="match status" value="1"/>
</dbReference>
<dbReference type="AlphaFoldDB" id="A0A1X7P5S1"/>
<dbReference type="Gene3D" id="1.10.287.110">
    <property type="entry name" value="DnaJ domain"/>
    <property type="match status" value="1"/>
</dbReference>
<keyword evidence="4 6" id="KW-0472">Membrane</keyword>
<evidence type="ECO:0000256" key="4">
    <source>
        <dbReference type="ARBA" id="ARBA00023136"/>
    </source>
</evidence>
<evidence type="ECO:0000313" key="8">
    <source>
        <dbReference type="Proteomes" id="UP000193083"/>
    </source>
</evidence>
<keyword evidence="2 6" id="KW-0812">Transmembrane</keyword>
<sequence length="230" mass="24652">MIWLSAAAVALLAVLCARVFLTWDPARLATVLRIAGPSLLAIAGMVLTALGRPVFGFPLVGLATVWALLVFARPRRTAFRKRRSTVRTAALEMVLDHSTGALEGLVLAGTFEGRGLDELDLPSLLKLRGELSSDAESLRLLEAYLQSRFPAGRIDADPHVGARQAGAPVARAMTEKEAYQILGLEPGASAADIRQAHRRLVKRLGADLGDAAFLAARIDEARDFLLSLHG</sequence>
<keyword evidence="8" id="KW-1185">Reference proteome</keyword>
<dbReference type="OrthoDB" id="9811070at2"/>
<organism evidence="7 8">
    <name type="scientific">Mesorhizobium australicum</name>
    <dbReference type="NCBI Taxonomy" id="536018"/>
    <lineage>
        <taxon>Bacteria</taxon>
        <taxon>Pseudomonadati</taxon>
        <taxon>Pseudomonadota</taxon>
        <taxon>Alphaproteobacteria</taxon>
        <taxon>Hyphomicrobiales</taxon>
        <taxon>Phyllobacteriaceae</taxon>
        <taxon>Mesorhizobium</taxon>
    </lineage>
</organism>
<protein>
    <recommendedName>
        <fullName evidence="9">Molecular chaperone DnaJ</fullName>
    </recommendedName>
</protein>
<evidence type="ECO:0008006" key="9">
    <source>
        <dbReference type="Google" id="ProtNLM"/>
    </source>
</evidence>
<gene>
    <name evidence="7" type="ORF">SAMN02982922_3242</name>
</gene>